<comment type="caution">
    <text evidence="1">The sequence shown here is derived from an EMBL/GenBank/DDBJ whole genome shotgun (WGS) entry which is preliminary data.</text>
</comment>
<dbReference type="AlphaFoldDB" id="A0AA37P986"/>
<dbReference type="RefSeq" id="XP_049130340.1">
    <property type="nucleotide sequence ID" value="XM_049274383.1"/>
</dbReference>
<evidence type="ECO:0000313" key="2">
    <source>
        <dbReference type="Proteomes" id="UP001055115"/>
    </source>
</evidence>
<gene>
    <name evidence="1" type="ORF">ColSpa_08171</name>
</gene>
<dbReference type="EMBL" id="BQXU01000021">
    <property type="protein sequence ID" value="GKT47990.1"/>
    <property type="molecule type" value="Genomic_DNA"/>
</dbReference>
<sequence>MEFVHVMWAGQAAVMFCSAWRKSTTQISSFVLPEQTLGQLPTPVSVKLATMLVLIHGERSCPDS</sequence>
<name>A0AA37P986_9PEZI</name>
<organism evidence="1 2">
    <name type="scientific">Colletotrichum spaethianum</name>
    <dbReference type="NCBI Taxonomy" id="700344"/>
    <lineage>
        <taxon>Eukaryota</taxon>
        <taxon>Fungi</taxon>
        <taxon>Dikarya</taxon>
        <taxon>Ascomycota</taxon>
        <taxon>Pezizomycotina</taxon>
        <taxon>Sordariomycetes</taxon>
        <taxon>Hypocreomycetidae</taxon>
        <taxon>Glomerellales</taxon>
        <taxon>Glomerellaceae</taxon>
        <taxon>Colletotrichum</taxon>
        <taxon>Colletotrichum spaethianum species complex</taxon>
    </lineage>
</organism>
<keyword evidence="2" id="KW-1185">Reference proteome</keyword>
<protein>
    <submittedName>
        <fullName evidence="1">Uncharacterized protein</fullName>
    </submittedName>
</protein>
<proteinExistence type="predicted"/>
<dbReference type="Proteomes" id="UP001055115">
    <property type="component" value="Unassembled WGS sequence"/>
</dbReference>
<dbReference type="GeneID" id="73328973"/>
<reference evidence="1 2" key="1">
    <citation type="submission" date="2022-03" db="EMBL/GenBank/DDBJ databases">
        <title>Genome data of Colletotrichum spp.</title>
        <authorList>
            <person name="Utami Y.D."/>
            <person name="Hiruma K."/>
        </authorList>
    </citation>
    <scope>NUCLEOTIDE SEQUENCE [LARGE SCALE GENOMIC DNA]</scope>
    <source>
        <strain evidence="1 2">MAFF 239500</strain>
    </source>
</reference>
<evidence type="ECO:0000313" key="1">
    <source>
        <dbReference type="EMBL" id="GKT47990.1"/>
    </source>
</evidence>
<accession>A0AA37P986</accession>